<accession>A0A815J5X3</accession>
<dbReference type="EMBL" id="CAJOBC010076462">
    <property type="protein sequence ID" value="CAF4260187.1"/>
    <property type="molecule type" value="Genomic_DNA"/>
</dbReference>
<dbReference type="InterPro" id="IPR052752">
    <property type="entry name" value="NACHT-WD_repeat"/>
</dbReference>
<evidence type="ECO:0000313" key="3">
    <source>
        <dbReference type="Proteomes" id="UP000663829"/>
    </source>
</evidence>
<gene>
    <name evidence="1" type="ORF">GPM918_LOCUS31923</name>
    <name evidence="2" type="ORF">SRO942_LOCUS32578</name>
</gene>
<proteinExistence type="predicted"/>
<name>A0A815J5X3_9BILA</name>
<organism evidence="1 3">
    <name type="scientific">Didymodactylos carnosus</name>
    <dbReference type="NCBI Taxonomy" id="1234261"/>
    <lineage>
        <taxon>Eukaryota</taxon>
        <taxon>Metazoa</taxon>
        <taxon>Spiralia</taxon>
        <taxon>Gnathifera</taxon>
        <taxon>Rotifera</taxon>
        <taxon>Eurotatoria</taxon>
        <taxon>Bdelloidea</taxon>
        <taxon>Philodinida</taxon>
        <taxon>Philodinidae</taxon>
        <taxon>Didymodactylos</taxon>
    </lineage>
</organism>
<comment type="caution">
    <text evidence="1">The sequence shown here is derived from an EMBL/GenBank/DDBJ whole genome shotgun (WGS) entry which is preliminary data.</text>
</comment>
<dbReference type="PANTHER" id="PTHR19871">
    <property type="entry name" value="BETA TRANSDUCIN-RELATED PROTEIN"/>
    <property type="match status" value="1"/>
</dbReference>
<dbReference type="PANTHER" id="PTHR19871:SF14">
    <property type="entry name" value="DUF4062 DOMAIN-CONTAINING PROTEIN"/>
    <property type="match status" value="1"/>
</dbReference>
<evidence type="ECO:0000313" key="2">
    <source>
        <dbReference type="EMBL" id="CAF4260187.1"/>
    </source>
</evidence>
<protein>
    <submittedName>
        <fullName evidence="1">Uncharacterized protein</fullName>
    </submittedName>
</protein>
<dbReference type="EMBL" id="CAJNOQ010015992">
    <property type="protein sequence ID" value="CAF1372430.1"/>
    <property type="molecule type" value="Genomic_DNA"/>
</dbReference>
<dbReference type="Proteomes" id="UP000681722">
    <property type="component" value="Unassembled WGS sequence"/>
</dbReference>
<dbReference type="OrthoDB" id="2325716at2759"/>
<dbReference type="AlphaFoldDB" id="A0A815J5X3"/>
<evidence type="ECO:0000313" key="1">
    <source>
        <dbReference type="EMBL" id="CAF1372430.1"/>
    </source>
</evidence>
<sequence length="202" mass="24057">MTLSHHGFFENYLQNILANDQTVLMYIRDRFKDHKFSSSRISQIFLIRLIHALREYLSGPMYWYHRAVWEVATDRYCQNAESNQDYYKTTVKTYQHEKFNKSNPFWMKELLYRATCANNIDDLKNNFLLNLKFTQMKERGSDIDQLIADYEFAIYNHNQDQTLRLVHQVLLIAYKIRQDPVQLPGQLFGQLHGYAMGAGLQN</sequence>
<keyword evidence="3" id="KW-1185">Reference proteome</keyword>
<dbReference type="Proteomes" id="UP000663829">
    <property type="component" value="Unassembled WGS sequence"/>
</dbReference>
<reference evidence="1" key="1">
    <citation type="submission" date="2021-02" db="EMBL/GenBank/DDBJ databases">
        <authorList>
            <person name="Nowell W R."/>
        </authorList>
    </citation>
    <scope>NUCLEOTIDE SEQUENCE</scope>
</reference>